<name>A0A0C4DK15_MAGP6</name>
<feature type="region of interest" description="Disordered" evidence="1">
    <location>
        <begin position="17"/>
        <end position="40"/>
    </location>
</feature>
<dbReference type="AlphaFoldDB" id="A0A0C4DK15"/>
<dbReference type="PANTHER" id="PTHR46411:SF2">
    <property type="entry name" value="AAA+ ATPASE DOMAIN-CONTAINING PROTEIN"/>
    <property type="match status" value="1"/>
</dbReference>
<accession>A0A0C4DK15</accession>
<dbReference type="EMBL" id="ADBL01000016">
    <property type="status" value="NOT_ANNOTATED_CDS"/>
    <property type="molecule type" value="Genomic_DNA"/>
</dbReference>
<protein>
    <recommendedName>
        <fullName evidence="2">AAA+ ATPase domain-containing protein</fullName>
    </recommendedName>
</protein>
<dbReference type="CDD" id="cd19481">
    <property type="entry name" value="RecA-like_protease"/>
    <property type="match status" value="1"/>
</dbReference>
<feature type="compositionally biased region" description="Low complexity" evidence="1">
    <location>
        <begin position="1123"/>
        <end position="1136"/>
    </location>
</feature>
<dbReference type="VEuPathDB" id="FungiDB:MAPG_00078"/>
<proteinExistence type="predicted"/>
<feature type="region of interest" description="Disordered" evidence="1">
    <location>
        <begin position="1123"/>
        <end position="1160"/>
    </location>
</feature>
<feature type="domain" description="AAA+ ATPase" evidence="2">
    <location>
        <begin position="709"/>
        <end position="836"/>
    </location>
</feature>
<dbReference type="InterPro" id="IPR056599">
    <property type="entry name" value="AAA_lid_fung"/>
</dbReference>
<dbReference type="GO" id="GO:0016887">
    <property type="term" value="F:ATP hydrolysis activity"/>
    <property type="evidence" value="ECO:0007669"/>
    <property type="project" value="InterPro"/>
</dbReference>
<dbReference type="Pfam" id="PF23232">
    <property type="entry name" value="AAA_lid_13"/>
    <property type="match status" value="1"/>
</dbReference>
<reference evidence="4" key="5">
    <citation type="submission" date="2015-06" db="UniProtKB">
        <authorList>
            <consortium name="EnsemblFungi"/>
        </authorList>
    </citation>
    <scope>IDENTIFICATION</scope>
    <source>
        <strain evidence="4">ATCC 64411</strain>
    </source>
</reference>
<reference evidence="4" key="4">
    <citation type="journal article" date="2015" name="G3 (Bethesda)">
        <title>Genome sequences of three phytopathogenic species of the Magnaporthaceae family of fungi.</title>
        <authorList>
            <person name="Okagaki L.H."/>
            <person name="Nunes C.C."/>
            <person name="Sailsbery J."/>
            <person name="Clay B."/>
            <person name="Brown D."/>
            <person name="John T."/>
            <person name="Oh Y."/>
            <person name="Young N."/>
            <person name="Fitzgerald M."/>
            <person name="Haas B.J."/>
            <person name="Zeng Q."/>
            <person name="Young S."/>
            <person name="Adiconis X."/>
            <person name="Fan L."/>
            <person name="Levin J.Z."/>
            <person name="Mitchell T.K."/>
            <person name="Okubara P.A."/>
            <person name="Farman M.L."/>
            <person name="Kohn L.M."/>
            <person name="Birren B."/>
            <person name="Ma L.-J."/>
            <person name="Dean R.A."/>
        </authorList>
    </citation>
    <scope>NUCLEOTIDE SEQUENCE</scope>
    <source>
        <strain evidence="4">ATCC 64411 / 73-15</strain>
    </source>
</reference>
<organism evidence="4 5">
    <name type="scientific">Magnaporthiopsis poae (strain ATCC 64411 / 73-15)</name>
    <name type="common">Kentucky bluegrass fungus</name>
    <name type="synonym">Magnaporthe poae</name>
    <dbReference type="NCBI Taxonomy" id="644358"/>
    <lineage>
        <taxon>Eukaryota</taxon>
        <taxon>Fungi</taxon>
        <taxon>Dikarya</taxon>
        <taxon>Ascomycota</taxon>
        <taxon>Pezizomycotina</taxon>
        <taxon>Sordariomycetes</taxon>
        <taxon>Sordariomycetidae</taxon>
        <taxon>Magnaporthales</taxon>
        <taxon>Magnaporthaceae</taxon>
        <taxon>Magnaporthiopsis</taxon>
    </lineage>
</organism>
<evidence type="ECO:0000313" key="5">
    <source>
        <dbReference type="Proteomes" id="UP000011715"/>
    </source>
</evidence>
<feature type="compositionally biased region" description="Basic and acidic residues" evidence="1">
    <location>
        <begin position="23"/>
        <end position="40"/>
    </location>
</feature>
<dbReference type="InterPro" id="IPR003593">
    <property type="entry name" value="AAA+_ATPase"/>
</dbReference>
<evidence type="ECO:0000259" key="2">
    <source>
        <dbReference type="SMART" id="SM00382"/>
    </source>
</evidence>
<dbReference type="OrthoDB" id="10042665at2759"/>
<feature type="region of interest" description="Disordered" evidence="1">
    <location>
        <begin position="366"/>
        <end position="402"/>
    </location>
</feature>
<dbReference type="GO" id="GO:0005524">
    <property type="term" value="F:ATP binding"/>
    <property type="evidence" value="ECO:0007669"/>
    <property type="project" value="InterPro"/>
</dbReference>
<dbReference type="EnsemblFungi" id="MAPG_00078T0">
    <property type="protein sequence ID" value="MAPG_00078T0"/>
    <property type="gene ID" value="MAPG_00078"/>
</dbReference>
<dbReference type="Gene3D" id="3.40.50.300">
    <property type="entry name" value="P-loop containing nucleotide triphosphate hydrolases"/>
    <property type="match status" value="1"/>
</dbReference>
<dbReference type="PANTHER" id="PTHR46411">
    <property type="entry name" value="FAMILY ATPASE, PUTATIVE-RELATED"/>
    <property type="match status" value="1"/>
</dbReference>
<evidence type="ECO:0000256" key="1">
    <source>
        <dbReference type="SAM" id="MobiDB-lite"/>
    </source>
</evidence>
<dbReference type="SUPFAM" id="SSF52540">
    <property type="entry name" value="P-loop containing nucleoside triphosphate hydrolases"/>
    <property type="match status" value="1"/>
</dbReference>
<dbReference type="InterPro" id="IPR003959">
    <property type="entry name" value="ATPase_AAA_core"/>
</dbReference>
<dbReference type="eggNOG" id="KOG0742">
    <property type="taxonomic scope" value="Eukaryota"/>
</dbReference>
<reference evidence="3" key="3">
    <citation type="submission" date="2011-03" db="EMBL/GenBank/DDBJ databases">
        <title>Annotation of Magnaporthe poae ATCC 64411.</title>
        <authorList>
            <person name="Ma L.-J."/>
            <person name="Dead R."/>
            <person name="Young S.K."/>
            <person name="Zeng Q."/>
            <person name="Gargeya S."/>
            <person name="Fitzgerald M."/>
            <person name="Haas B."/>
            <person name="Abouelleil A."/>
            <person name="Alvarado L."/>
            <person name="Arachchi H.M."/>
            <person name="Berlin A."/>
            <person name="Brown A."/>
            <person name="Chapman S.B."/>
            <person name="Chen Z."/>
            <person name="Dunbar C."/>
            <person name="Freedman E."/>
            <person name="Gearin G."/>
            <person name="Gellesch M."/>
            <person name="Goldberg J."/>
            <person name="Griggs A."/>
            <person name="Gujja S."/>
            <person name="Heiman D."/>
            <person name="Howarth C."/>
            <person name="Larson L."/>
            <person name="Lui A."/>
            <person name="MacDonald P.J.P."/>
            <person name="Mehta T."/>
            <person name="Montmayeur A."/>
            <person name="Murphy C."/>
            <person name="Neiman D."/>
            <person name="Pearson M."/>
            <person name="Priest M."/>
            <person name="Roberts A."/>
            <person name="Saif S."/>
            <person name="Shea T."/>
            <person name="Shenoy N."/>
            <person name="Sisk P."/>
            <person name="Stolte C."/>
            <person name="Sykes S."/>
            <person name="Yandava C."/>
            <person name="Wortman J."/>
            <person name="Nusbaum C."/>
            <person name="Birren B."/>
        </authorList>
    </citation>
    <scope>NUCLEOTIDE SEQUENCE</scope>
    <source>
        <strain evidence="3">ATCC 64411</strain>
    </source>
</reference>
<dbReference type="SMART" id="SM00382">
    <property type="entry name" value="AAA"/>
    <property type="match status" value="1"/>
</dbReference>
<feature type="compositionally biased region" description="Basic and acidic residues" evidence="1">
    <location>
        <begin position="147"/>
        <end position="156"/>
    </location>
</feature>
<gene>
    <name evidence="3" type="ORF">MAPG_00078</name>
</gene>
<dbReference type="Pfam" id="PF00004">
    <property type="entry name" value="AAA"/>
    <property type="match status" value="1"/>
</dbReference>
<feature type="region of interest" description="Disordered" evidence="1">
    <location>
        <begin position="84"/>
        <end position="156"/>
    </location>
</feature>
<sequence length="1160" mass="127613">MRLQLWLGMLLGHNWPCHHTHPSRAEERKPESGHTKPRAFEDHKFSSLLLRHKKSSASLDRKVQLTGFGTWGFSVLRPGVNKTATPANSSADNPGLPLPPESAASTVGAKATANTDEISMSTAATSDADPSSDDKVPPADTEAAAVGDKDGRKKDDGEDLIAKEHAEGSTAGGTEPAEPDADVVVSRLTEVADSFDKAKIRSRFFDNDDKAVFITNTIHSLQCILEFITEARRQEPQQEENAVCAKAKPEFQRVSWEEWRQHSWTSQPHQHASLYILTDEPPSAAARLTRVKGETEASSLHDRQGVRPLPARIRIASMAARRALDALCDGKLRYGQESGLVLLRPYKLLVHLDEEIRKRRDKLREACHVPTTGGGSRTGGSESDGKAANTEPNPNGDIFSPGTNWDNLTLEERVEAADDLDTVVSFMDQYLKPMEQLGARGENAVYFNELWHLLRPGSLVYVKDRTTPQKVWRVLQGIGGRRPLASLEDVTDQLRMGASWQGKALPLQLDCYYIDFNGSSFVRVFRTFSIEEFTDLRQINSLPILPFHIAEEQGLVNSATLLERGAHFCECTLPSYNYYRGRSLCYSPKGELLRRPERGSNGNSTAVLSEAIESPVVVDFERCLQAIPDWMPEEANPELSKADESEVVGDPTDYVEDDRIWDVRLAESILDFKDPGQRLEKHGPLTKDDMLLLPDRVFAFVLRTRRWGKGLIILLHGVPGVGKTSTAETVAEYYNKPLLPITCGDLGLTPTDVEANLQTSFQMAQAWDCVLLLDEADVFLAERSRDNVERNALVSVFLRVLEYYEGILFLTTNKVGAFDEAFKSRVSMALYYPALDSDQTIGIWRTQMRRMRNSSVEAAQGDRLQHIEFDEGEILMYATQLWALQRTVPQLKPVWNGRQIRNAFQTAIALAEYHRKEGECIQVKKWHFEHVAAVSNEFNEYLWHVKHKRDESDLALRNEFRYDKHQDGVANHGGVPGMGMATSQPFPQNPHASHLMMAQAHNAAANPGANFGTNPLGANLQGGVNTLGGGANMAANLSGMPSTLAQSGGMMLGAGALGGGTAAAVAPGTATQLNAAADYGQSRAFNYGELAGYQGYGVVAAGSIAGMGGGGSSLPQQGLQGLRPEQQVLQQHTTQQNSYPQMPPASQWPQGSSMPPGAQK</sequence>
<dbReference type="EMBL" id="GL876966">
    <property type="protein sequence ID" value="KLU80982.1"/>
    <property type="molecule type" value="Genomic_DNA"/>
</dbReference>
<dbReference type="Proteomes" id="UP000011715">
    <property type="component" value="Unassembled WGS sequence"/>
</dbReference>
<dbReference type="Pfam" id="PF22942">
    <property type="entry name" value="DUF7025"/>
    <property type="match status" value="1"/>
</dbReference>
<evidence type="ECO:0000313" key="3">
    <source>
        <dbReference type="EMBL" id="KLU80982.1"/>
    </source>
</evidence>
<reference evidence="3" key="1">
    <citation type="submission" date="2010-05" db="EMBL/GenBank/DDBJ databases">
        <title>The Genome Sequence of Magnaporthe poae strain ATCC 64411.</title>
        <authorList>
            <consortium name="The Broad Institute Genome Sequencing Platform"/>
            <consortium name="Broad Institute Genome Sequencing Center for Infectious Disease"/>
            <person name="Ma L.-J."/>
            <person name="Dead R."/>
            <person name="Young S."/>
            <person name="Zeng Q."/>
            <person name="Koehrsen M."/>
            <person name="Alvarado L."/>
            <person name="Berlin A."/>
            <person name="Chapman S.B."/>
            <person name="Chen Z."/>
            <person name="Freedman E."/>
            <person name="Gellesch M."/>
            <person name="Goldberg J."/>
            <person name="Griggs A."/>
            <person name="Gujja S."/>
            <person name="Heilman E.R."/>
            <person name="Heiman D."/>
            <person name="Hepburn T."/>
            <person name="Howarth C."/>
            <person name="Jen D."/>
            <person name="Larson L."/>
            <person name="Mehta T."/>
            <person name="Neiman D."/>
            <person name="Pearson M."/>
            <person name="Roberts A."/>
            <person name="Saif S."/>
            <person name="Shea T."/>
            <person name="Shenoy N."/>
            <person name="Sisk P."/>
            <person name="Stolte C."/>
            <person name="Sykes S."/>
            <person name="Walk T."/>
            <person name="White J."/>
            <person name="Yandava C."/>
            <person name="Haas B."/>
            <person name="Nusbaum C."/>
            <person name="Birren B."/>
        </authorList>
    </citation>
    <scope>NUCLEOTIDE SEQUENCE</scope>
    <source>
        <strain evidence="3">ATCC 64411</strain>
    </source>
</reference>
<dbReference type="InterPro" id="IPR054289">
    <property type="entry name" value="DUF7025"/>
</dbReference>
<dbReference type="InterPro" id="IPR027417">
    <property type="entry name" value="P-loop_NTPase"/>
</dbReference>
<evidence type="ECO:0000313" key="4">
    <source>
        <dbReference type="EnsemblFungi" id="MAPG_00078T0"/>
    </source>
</evidence>
<keyword evidence="5" id="KW-1185">Reference proteome</keyword>
<reference evidence="5" key="2">
    <citation type="submission" date="2010-05" db="EMBL/GenBank/DDBJ databases">
        <title>The genome sequence of Magnaporthe poae strain ATCC 64411.</title>
        <authorList>
            <person name="Ma L.-J."/>
            <person name="Dead R."/>
            <person name="Young S."/>
            <person name="Zeng Q."/>
            <person name="Koehrsen M."/>
            <person name="Alvarado L."/>
            <person name="Berlin A."/>
            <person name="Chapman S.B."/>
            <person name="Chen Z."/>
            <person name="Freedman E."/>
            <person name="Gellesch M."/>
            <person name="Goldberg J."/>
            <person name="Griggs A."/>
            <person name="Gujja S."/>
            <person name="Heilman E.R."/>
            <person name="Heiman D."/>
            <person name="Hepburn T."/>
            <person name="Howarth C."/>
            <person name="Jen D."/>
            <person name="Larson L."/>
            <person name="Mehta T."/>
            <person name="Neiman D."/>
            <person name="Pearson M."/>
            <person name="Roberts A."/>
            <person name="Saif S."/>
            <person name="Shea T."/>
            <person name="Shenoy N."/>
            <person name="Sisk P."/>
            <person name="Stolte C."/>
            <person name="Sykes S."/>
            <person name="Walk T."/>
            <person name="White J."/>
            <person name="Yandava C."/>
            <person name="Haas B."/>
            <person name="Nusbaum C."/>
            <person name="Birren B."/>
        </authorList>
    </citation>
    <scope>NUCLEOTIDE SEQUENCE [LARGE SCALE GENOMIC DNA]</scope>
    <source>
        <strain evidence="5">ATCC 64411 / 73-15</strain>
    </source>
</reference>